<accession>A0ABQ6CD10</accession>
<sequence>MRPKERRDGGQKDLFKSRLDQIVNLDHVLVKLSKQIDWDFLEKKFGAVYDDDPGRSPLPTRLMAGLAILKYTHNLSDEVLCERWAENPYYQLFCGEEFFQHALPLDRSSLTRWRHRMGEDKLTALMQESLATAVRVEAAKPADFKA</sequence>
<dbReference type="InterPro" id="IPR008490">
    <property type="entry name" value="Transposase_InsH_N"/>
</dbReference>
<evidence type="ECO:0000313" key="3">
    <source>
        <dbReference type="Proteomes" id="UP001156882"/>
    </source>
</evidence>
<keyword evidence="3" id="KW-1185">Reference proteome</keyword>
<dbReference type="EMBL" id="BSPC01000006">
    <property type="protein sequence ID" value="GLS17820.1"/>
    <property type="molecule type" value="Genomic_DNA"/>
</dbReference>
<dbReference type="Pfam" id="PF05598">
    <property type="entry name" value="DUF772"/>
    <property type="match status" value="1"/>
</dbReference>
<dbReference type="PANTHER" id="PTHR33803">
    <property type="entry name" value="IS1478 TRANSPOSASE"/>
    <property type="match status" value="1"/>
</dbReference>
<name>A0ABQ6CD10_9HYPH</name>
<dbReference type="Proteomes" id="UP001156882">
    <property type="component" value="Unassembled WGS sequence"/>
</dbReference>
<evidence type="ECO:0000313" key="2">
    <source>
        <dbReference type="EMBL" id="GLS17820.1"/>
    </source>
</evidence>
<dbReference type="PANTHER" id="PTHR33803:SF3">
    <property type="entry name" value="BLL1974 PROTEIN"/>
    <property type="match status" value="1"/>
</dbReference>
<reference evidence="3" key="1">
    <citation type="journal article" date="2019" name="Int. J. Syst. Evol. Microbiol.">
        <title>The Global Catalogue of Microorganisms (GCM) 10K type strain sequencing project: providing services to taxonomists for standard genome sequencing and annotation.</title>
        <authorList>
            <consortium name="The Broad Institute Genomics Platform"/>
            <consortium name="The Broad Institute Genome Sequencing Center for Infectious Disease"/>
            <person name="Wu L."/>
            <person name="Ma J."/>
        </authorList>
    </citation>
    <scope>NUCLEOTIDE SEQUENCE [LARGE SCALE GENOMIC DNA]</scope>
    <source>
        <strain evidence="3">NBRC 101365</strain>
    </source>
</reference>
<protein>
    <recommendedName>
        <fullName evidence="1">Transposase InsH N-terminal domain-containing protein</fullName>
    </recommendedName>
</protein>
<evidence type="ECO:0000259" key="1">
    <source>
        <dbReference type="Pfam" id="PF05598"/>
    </source>
</evidence>
<organism evidence="2 3">
    <name type="scientific">Labrys miyagiensis</name>
    <dbReference type="NCBI Taxonomy" id="346912"/>
    <lineage>
        <taxon>Bacteria</taxon>
        <taxon>Pseudomonadati</taxon>
        <taxon>Pseudomonadota</taxon>
        <taxon>Alphaproteobacteria</taxon>
        <taxon>Hyphomicrobiales</taxon>
        <taxon>Xanthobacteraceae</taxon>
        <taxon>Labrys</taxon>
    </lineage>
</organism>
<feature type="domain" description="Transposase InsH N-terminal" evidence="1">
    <location>
        <begin position="18"/>
        <end position="116"/>
    </location>
</feature>
<gene>
    <name evidence="2" type="ORF">GCM10007874_08350</name>
</gene>
<comment type="caution">
    <text evidence="2">The sequence shown here is derived from an EMBL/GenBank/DDBJ whole genome shotgun (WGS) entry which is preliminary data.</text>
</comment>
<proteinExistence type="predicted"/>